<protein>
    <submittedName>
        <fullName evidence="1">Uncharacterized protein</fullName>
    </submittedName>
</protein>
<gene>
    <name evidence="1" type="ORF">L1987_06754</name>
</gene>
<dbReference type="Proteomes" id="UP001056120">
    <property type="component" value="Linkage Group LG02"/>
</dbReference>
<reference evidence="1 2" key="2">
    <citation type="journal article" date="2022" name="Mol. Ecol. Resour.">
        <title>The genomes of chicory, endive, great burdock and yacon provide insights into Asteraceae paleo-polyploidization history and plant inulin production.</title>
        <authorList>
            <person name="Fan W."/>
            <person name="Wang S."/>
            <person name="Wang H."/>
            <person name="Wang A."/>
            <person name="Jiang F."/>
            <person name="Liu H."/>
            <person name="Zhao H."/>
            <person name="Xu D."/>
            <person name="Zhang Y."/>
        </authorList>
    </citation>
    <scope>NUCLEOTIDE SEQUENCE [LARGE SCALE GENOMIC DNA]</scope>
    <source>
        <strain evidence="2">cv. Yunnan</strain>
        <tissue evidence="1">Leaves</tissue>
    </source>
</reference>
<organism evidence="1 2">
    <name type="scientific">Smallanthus sonchifolius</name>
    <dbReference type="NCBI Taxonomy" id="185202"/>
    <lineage>
        <taxon>Eukaryota</taxon>
        <taxon>Viridiplantae</taxon>
        <taxon>Streptophyta</taxon>
        <taxon>Embryophyta</taxon>
        <taxon>Tracheophyta</taxon>
        <taxon>Spermatophyta</taxon>
        <taxon>Magnoliopsida</taxon>
        <taxon>eudicotyledons</taxon>
        <taxon>Gunneridae</taxon>
        <taxon>Pentapetalae</taxon>
        <taxon>asterids</taxon>
        <taxon>campanulids</taxon>
        <taxon>Asterales</taxon>
        <taxon>Asteraceae</taxon>
        <taxon>Asteroideae</taxon>
        <taxon>Heliantheae alliance</taxon>
        <taxon>Millerieae</taxon>
        <taxon>Smallanthus</taxon>
    </lineage>
</organism>
<accession>A0ACB9JZ78</accession>
<evidence type="ECO:0000313" key="2">
    <source>
        <dbReference type="Proteomes" id="UP001056120"/>
    </source>
</evidence>
<proteinExistence type="predicted"/>
<evidence type="ECO:0000313" key="1">
    <source>
        <dbReference type="EMBL" id="KAI3825273.1"/>
    </source>
</evidence>
<comment type="caution">
    <text evidence="1">The sequence shown here is derived from an EMBL/GenBank/DDBJ whole genome shotgun (WGS) entry which is preliminary data.</text>
</comment>
<keyword evidence="2" id="KW-1185">Reference proteome</keyword>
<reference evidence="2" key="1">
    <citation type="journal article" date="2022" name="Mol. Ecol. Resour.">
        <title>The genomes of chicory, endive, great burdock and yacon provide insights into Asteraceae palaeo-polyploidization history and plant inulin production.</title>
        <authorList>
            <person name="Fan W."/>
            <person name="Wang S."/>
            <person name="Wang H."/>
            <person name="Wang A."/>
            <person name="Jiang F."/>
            <person name="Liu H."/>
            <person name="Zhao H."/>
            <person name="Xu D."/>
            <person name="Zhang Y."/>
        </authorList>
    </citation>
    <scope>NUCLEOTIDE SEQUENCE [LARGE SCALE GENOMIC DNA]</scope>
    <source>
        <strain evidence="2">cv. Yunnan</strain>
    </source>
</reference>
<name>A0ACB9JZ78_9ASTR</name>
<sequence>MMWVADFSVKRDRERIDEYSLPSSVRKTTWFACFPRKINICGWRVGKSTPYSGESGCKGETLLINALTSASPHFPHLRQARERKRELGSREKAREQAQSLEDCSSSPLDRLASKRERKQVERRRGVLRRDGYSAQLTSKLLEFMLRQCLCLNVKTSAATLCI</sequence>
<dbReference type="EMBL" id="CM042019">
    <property type="protein sequence ID" value="KAI3825273.1"/>
    <property type="molecule type" value="Genomic_DNA"/>
</dbReference>